<dbReference type="Proteomes" id="UP000176294">
    <property type="component" value="Unassembled WGS sequence"/>
</dbReference>
<dbReference type="STRING" id="1908237.BEN47_01225"/>
<dbReference type="SUPFAM" id="SSF75005">
    <property type="entry name" value="Arabinanase/levansucrase/invertase"/>
    <property type="match status" value="1"/>
</dbReference>
<proteinExistence type="predicted"/>
<name>A0A1G1T5Q6_9BACT</name>
<accession>A0A1G1T5Q6</accession>
<evidence type="ECO:0000313" key="1">
    <source>
        <dbReference type="EMBL" id="OGX86208.1"/>
    </source>
</evidence>
<protein>
    <submittedName>
        <fullName evidence="1">Uncharacterized protein</fullName>
    </submittedName>
</protein>
<organism evidence="1 2">
    <name type="scientific">Hymenobacter lapidarius</name>
    <dbReference type="NCBI Taxonomy" id="1908237"/>
    <lineage>
        <taxon>Bacteria</taxon>
        <taxon>Pseudomonadati</taxon>
        <taxon>Bacteroidota</taxon>
        <taxon>Cytophagia</taxon>
        <taxon>Cytophagales</taxon>
        <taxon>Hymenobacteraceae</taxon>
        <taxon>Hymenobacter</taxon>
    </lineage>
</organism>
<dbReference type="InterPro" id="IPR023296">
    <property type="entry name" value="Glyco_hydro_beta-prop_sf"/>
</dbReference>
<comment type="caution">
    <text evidence="1">The sequence shown here is derived from an EMBL/GenBank/DDBJ whole genome shotgun (WGS) entry which is preliminary data.</text>
</comment>
<gene>
    <name evidence="1" type="ORF">BEN47_01225</name>
</gene>
<reference evidence="1 2" key="1">
    <citation type="submission" date="2016-08" db="EMBL/GenBank/DDBJ databases">
        <title>Hymenobacter coccineus sp. nov., Hymenobacter lapidarius sp. nov. and Hymenobacter glacialis sp. nov., isolated from Antarctic soil.</title>
        <authorList>
            <person name="Sedlacek I."/>
            <person name="Kralova S."/>
            <person name="Kyrova K."/>
            <person name="Maslanova I."/>
            <person name="Stankova E."/>
            <person name="Vrbovska V."/>
            <person name="Nemec M."/>
            <person name="Bartak M."/>
            <person name="Svec P."/>
            <person name="Busse H.-J."/>
            <person name="Pantucek R."/>
        </authorList>
    </citation>
    <scope>NUCLEOTIDE SEQUENCE [LARGE SCALE GENOMIC DNA]</scope>
    <source>
        <strain evidence="1 2">CCM 8643</strain>
    </source>
</reference>
<keyword evidence="2" id="KW-1185">Reference proteome</keyword>
<evidence type="ECO:0000313" key="2">
    <source>
        <dbReference type="Proteomes" id="UP000176294"/>
    </source>
</evidence>
<dbReference type="AlphaFoldDB" id="A0A1G1T5Q6"/>
<dbReference type="Gene3D" id="2.115.10.20">
    <property type="entry name" value="Glycosyl hydrolase domain, family 43"/>
    <property type="match status" value="1"/>
</dbReference>
<dbReference type="EMBL" id="MDZB01000098">
    <property type="protein sequence ID" value="OGX86208.1"/>
    <property type="molecule type" value="Genomic_DNA"/>
</dbReference>
<sequence length="67" mass="7284">MVTDAAGQDWLACHAIDPRQPTFDAIDDSEGHSRRVLVLDKLDYAEGWPVVAGSSPSREPRPAPVGR</sequence>